<name>D5Q544_CLODI</name>
<proteinExistence type="predicted"/>
<dbReference type="HOGENOM" id="CLU_207041_0_0_9"/>
<protein>
    <submittedName>
        <fullName evidence="1">Uncharacterized protein</fullName>
    </submittedName>
</protein>
<dbReference type="AlphaFoldDB" id="D5Q544"/>
<gene>
    <name evidence="1" type="ORF">HMPREF0220_2026</name>
</gene>
<dbReference type="EMBL" id="ADNX01000049">
    <property type="protein sequence ID" value="EFH06973.1"/>
    <property type="molecule type" value="Genomic_DNA"/>
</dbReference>
<organism evidence="1 2">
    <name type="scientific">Clostridioides difficile NAP08</name>
    <dbReference type="NCBI Taxonomy" id="525259"/>
    <lineage>
        <taxon>Bacteria</taxon>
        <taxon>Bacillati</taxon>
        <taxon>Bacillota</taxon>
        <taxon>Clostridia</taxon>
        <taxon>Peptostreptococcales</taxon>
        <taxon>Peptostreptococcaceae</taxon>
        <taxon>Clostridioides</taxon>
    </lineage>
</organism>
<comment type="caution">
    <text evidence="1">The sequence shown here is derived from an EMBL/GenBank/DDBJ whole genome shotgun (WGS) entry which is preliminary data.</text>
</comment>
<accession>D5Q544</accession>
<dbReference type="Proteomes" id="UP000003227">
    <property type="component" value="Unassembled WGS sequence"/>
</dbReference>
<evidence type="ECO:0000313" key="2">
    <source>
        <dbReference type="Proteomes" id="UP000003227"/>
    </source>
</evidence>
<reference evidence="1 2" key="1">
    <citation type="submission" date="2010-05" db="EMBL/GenBank/DDBJ databases">
        <authorList>
            <person name="Qin X."/>
            <person name="Bachman B."/>
            <person name="Battles P."/>
            <person name="Bell A."/>
            <person name="Bess C."/>
            <person name="Bickham C."/>
            <person name="Chaboub L."/>
            <person name="Chen D."/>
            <person name="Coyle M."/>
            <person name="Deiros D.R."/>
            <person name="Dinh H."/>
            <person name="Forbes L."/>
            <person name="Fowler G."/>
            <person name="Francisco L."/>
            <person name="Fu Q."/>
            <person name="Gubbala S."/>
            <person name="Hale W."/>
            <person name="Han Y."/>
            <person name="Hemphill L."/>
            <person name="Highlander S.K."/>
            <person name="Hirani K."/>
            <person name="Hogues M."/>
            <person name="Jackson L."/>
            <person name="Jakkamsetti A."/>
            <person name="Javaid M."/>
            <person name="Jiang H."/>
            <person name="Korchina V."/>
            <person name="Kovar C."/>
            <person name="Lara F."/>
            <person name="Lee S."/>
            <person name="Mata R."/>
            <person name="Mathew T."/>
            <person name="Moen C."/>
            <person name="Morales K."/>
            <person name="Munidasa M."/>
            <person name="Nazareth L."/>
            <person name="Ngo R."/>
            <person name="Nguyen L."/>
            <person name="Okwuonu G."/>
            <person name="Ongeri F."/>
            <person name="Patil S."/>
            <person name="Petrosino J."/>
            <person name="Pham C."/>
            <person name="Pham P."/>
            <person name="Pu L.-L."/>
            <person name="Puazo M."/>
            <person name="Raj R."/>
            <person name="Reid J."/>
            <person name="Rouhana J."/>
            <person name="Saada N."/>
            <person name="Shang Y."/>
            <person name="Simmons D."/>
            <person name="Thornton R."/>
            <person name="Warren J."/>
            <person name="Weissenberger G."/>
            <person name="Zhang J."/>
            <person name="Zhang L."/>
            <person name="Zhou C."/>
            <person name="Zhu D."/>
            <person name="Muzny D."/>
            <person name="Worley K."/>
            <person name="Gibbs R."/>
        </authorList>
    </citation>
    <scope>NUCLEOTIDE SEQUENCE [LARGE SCALE GENOMIC DNA]</scope>
    <source>
        <strain evidence="1 2">NAP08</strain>
    </source>
</reference>
<sequence>MKTEYGGHWMAKSESDIFTPRTGQVIQAENGTQYFVCGNNRIKISEHFAAGGKPLGDLIVDVVRHTAEKAAST</sequence>
<evidence type="ECO:0000313" key="1">
    <source>
        <dbReference type="EMBL" id="EFH06973.1"/>
    </source>
</evidence>